<dbReference type="EMBL" id="JBBMFD010000009">
    <property type="protein sequence ID" value="MEQ2440569.1"/>
    <property type="molecule type" value="Genomic_DNA"/>
</dbReference>
<protein>
    <submittedName>
        <fullName evidence="4">Glycosyltransferase family 2 protein</fullName>
        <ecNumber evidence="4">2.4.-.-</ecNumber>
    </submittedName>
</protein>
<gene>
    <name evidence="4" type="ORF">WMO26_07000</name>
</gene>
<dbReference type="RefSeq" id="WP_349219216.1">
    <property type="nucleotide sequence ID" value="NZ_JBBMFD010000009.1"/>
</dbReference>
<keyword evidence="2 4" id="KW-0808">Transferase</keyword>
<proteinExistence type="predicted"/>
<dbReference type="InterPro" id="IPR029044">
    <property type="entry name" value="Nucleotide-diphossugar_trans"/>
</dbReference>
<dbReference type="PANTHER" id="PTHR22916:SF51">
    <property type="entry name" value="GLYCOSYLTRANSFERASE EPSH-RELATED"/>
    <property type="match status" value="1"/>
</dbReference>
<dbReference type="EC" id="2.4.-.-" evidence="4"/>
<dbReference type="Proteomes" id="UP001489509">
    <property type="component" value="Unassembled WGS sequence"/>
</dbReference>
<name>A0ABV1DZU4_9FIRM</name>
<dbReference type="CDD" id="cd00761">
    <property type="entry name" value="Glyco_tranf_GTA_type"/>
    <property type="match status" value="1"/>
</dbReference>
<dbReference type="Pfam" id="PF00535">
    <property type="entry name" value="Glycos_transf_2"/>
    <property type="match status" value="1"/>
</dbReference>
<sequence>MENNPIKVSIIIPVYQVENYLERAVDSVLAQTLEEKEIILVDDGSTDASPQICDRYQEQYPGLVRVLHKENEGLGLTRNAGVRMAKGEYVAFLDSDDSVEPDMYQELYDKAVEGGYDYVMCDVKIIYVDEGRSSVVSSYPRETIDLADYIANGNNITYSVNKLFRRSIWEENQYEKMLFEDISLIPSLVTRYHHVGYIPKPFYNYYRRSDTISTTFAGEMVDIIQAFSNFLDRSDPAYREEVVYCTAKQLYWNMLQSRVLFQADFIGLLQKYKKDFLLNPYLAKDKQRKKLLEFLDYEVIPETFFCVHLGRPIPLGYLEEIRTDFPKARLIQVDEINCSEKELPGCVLKALEAGNLGFVEEYLALRLLYKEGGIVLSPDMRANLNLKRLRLNRVFFGFDSEEDLLGGCFGALKGHYVIQALLDSYRDESIFNKAMLPLKDRIRDFLMIHFQLKANGRNQLLKHEVQVYLPSVLAYDMKDGDNCCKKAQYPVAQGYEVVSDAVLKMWSDRLLENWNLYKQERGTKAAGGARPSPAAKDPPTLSLQEMDRRIQEVVDTYENSTCWRLTKPIRAVARLLGK</sequence>
<evidence type="ECO:0000313" key="4">
    <source>
        <dbReference type="EMBL" id="MEQ2440569.1"/>
    </source>
</evidence>
<accession>A0ABV1DZU4</accession>
<reference evidence="4 5" key="1">
    <citation type="submission" date="2024-03" db="EMBL/GenBank/DDBJ databases">
        <title>Human intestinal bacterial collection.</title>
        <authorList>
            <person name="Pauvert C."/>
            <person name="Hitch T.C.A."/>
            <person name="Clavel T."/>
        </authorList>
    </citation>
    <scope>NUCLEOTIDE SEQUENCE [LARGE SCALE GENOMIC DNA]</scope>
    <source>
        <strain evidence="4 5">CLA-JM-H44</strain>
    </source>
</reference>
<dbReference type="InterPro" id="IPR001173">
    <property type="entry name" value="Glyco_trans_2-like"/>
</dbReference>
<evidence type="ECO:0000256" key="2">
    <source>
        <dbReference type="ARBA" id="ARBA00022679"/>
    </source>
</evidence>
<dbReference type="SUPFAM" id="SSF53448">
    <property type="entry name" value="Nucleotide-diphospho-sugar transferases"/>
    <property type="match status" value="1"/>
</dbReference>
<feature type="domain" description="Glycosyltransferase 2-like" evidence="3">
    <location>
        <begin position="9"/>
        <end position="170"/>
    </location>
</feature>
<comment type="caution">
    <text evidence="4">The sequence shown here is derived from an EMBL/GenBank/DDBJ whole genome shotgun (WGS) entry which is preliminary data.</text>
</comment>
<dbReference type="PANTHER" id="PTHR22916">
    <property type="entry name" value="GLYCOSYLTRANSFERASE"/>
    <property type="match status" value="1"/>
</dbReference>
<keyword evidence="1 4" id="KW-0328">Glycosyltransferase</keyword>
<keyword evidence="5" id="KW-1185">Reference proteome</keyword>
<evidence type="ECO:0000313" key="5">
    <source>
        <dbReference type="Proteomes" id="UP001489509"/>
    </source>
</evidence>
<evidence type="ECO:0000256" key="1">
    <source>
        <dbReference type="ARBA" id="ARBA00022676"/>
    </source>
</evidence>
<evidence type="ECO:0000259" key="3">
    <source>
        <dbReference type="Pfam" id="PF00535"/>
    </source>
</evidence>
<organism evidence="4 5">
    <name type="scientific">Solibaculum intestinale</name>
    <dbReference type="NCBI Taxonomy" id="3133165"/>
    <lineage>
        <taxon>Bacteria</taxon>
        <taxon>Bacillati</taxon>
        <taxon>Bacillota</taxon>
        <taxon>Clostridia</taxon>
        <taxon>Eubacteriales</taxon>
        <taxon>Oscillospiraceae</taxon>
        <taxon>Solibaculum</taxon>
    </lineage>
</organism>
<dbReference type="GO" id="GO:0016757">
    <property type="term" value="F:glycosyltransferase activity"/>
    <property type="evidence" value="ECO:0007669"/>
    <property type="project" value="UniProtKB-KW"/>
</dbReference>
<dbReference type="Gene3D" id="3.90.550.10">
    <property type="entry name" value="Spore Coat Polysaccharide Biosynthesis Protein SpsA, Chain A"/>
    <property type="match status" value="1"/>
</dbReference>